<keyword evidence="14" id="KW-1185">Reference proteome</keyword>
<evidence type="ECO:0000256" key="6">
    <source>
        <dbReference type="ARBA" id="ARBA00022692"/>
    </source>
</evidence>
<keyword evidence="8 10" id="KW-1133">Transmembrane helix</keyword>
<keyword evidence="5" id="KW-0808">Transferase</keyword>
<keyword evidence="4" id="KW-0597">Phosphoprotein</keyword>
<dbReference type="GO" id="GO:0005886">
    <property type="term" value="C:plasma membrane"/>
    <property type="evidence" value="ECO:0007669"/>
    <property type="project" value="TreeGrafter"/>
</dbReference>
<evidence type="ECO:0000256" key="8">
    <source>
        <dbReference type="ARBA" id="ARBA00022989"/>
    </source>
</evidence>
<proteinExistence type="predicted"/>
<dbReference type="PROSITE" id="PS50109">
    <property type="entry name" value="HIS_KIN"/>
    <property type="match status" value="1"/>
</dbReference>
<keyword evidence="6 10" id="KW-0812">Transmembrane</keyword>
<comment type="catalytic activity">
    <reaction evidence="1">
        <text>ATP + protein L-histidine = ADP + protein N-phospho-L-histidine.</text>
        <dbReference type="EC" id="2.7.13.3"/>
    </reaction>
</comment>
<comment type="subcellular location">
    <subcellularLocation>
        <location evidence="2">Membrane</location>
    </subcellularLocation>
</comment>
<evidence type="ECO:0000256" key="7">
    <source>
        <dbReference type="ARBA" id="ARBA00022777"/>
    </source>
</evidence>
<dbReference type="InterPro" id="IPR003594">
    <property type="entry name" value="HATPase_dom"/>
</dbReference>
<accession>A0A947DA31</accession>
<evidence type="ECO:0000256" key="2">
    <source>
        <dbReference type="ARBA" id="ARBA00004370"/>
    </source>
</evidence>
<dbReference type="InterPro" id="IPR003661">
    <property type="entry name" value="HisK_dim/P_dom"/>
</dbReference>
<evidence type="ECO:0000256" key="1">
    <source>
        <dbReference type="ARBA" id="ARBA00000085"/>
    </source>
</evidence>
<evidence type="ECO:0000313" key="13">
    <source>
        <dbReference type="EMBL" id="MBT9291142.1"/>
    </source>
</evidence>
<dbReference type="PANTHER" id="PTHR45436:SF5">
    <property type="entry name" value="SENSOR HISTIDINE KINASE TRCS"/>
    <property type="match status" value="1"/>
</dbReference>
<dbReference type="InterPro" id="IPR005467">
    <property type="entry name" value="His_kinase_dom"/>
</dbReference>
<dbReference type="SUPFAM" id="SSF55874">
    <property type="entry name" value="ATPase domain of HSP90 chaperone/DNA topoisomerase II/histidine kinase"/>
    <property type="match status" value="1"/>
</dbReference>
<protein>
    <recommendedName>
        <fullName evidence="3">histidine kinase</fullName>
        <ecNumber evidence="3">2.7.13.3</ecNumber>
    </recommendedName>
</protein>
<name>A0A947DA31_9HYPH</name>
<dbReference type="EMBL" id="JAHHZF010000008">
    <property type="protein sequence ID" value="MBT9291142.1"/>
    <property type="molecule type" value="Genomic_DNA"/>
</dbReference>
<dbReference type="Gene3D" id="3.30.565.10">
    <property type="entry name" value="Histidine kinase-like ATPase, C-terminal domain"/>
    <property type="match status" value="1"/>
</dbReference>
<dbReference type="AlphaFoldDB" id="A0A947DA31"/>
<organism evidence="13 14">
    <name type="scientific">Prosthecodimorpha staleyi</name>
    <dbReference type="NCBI Taxonomy" id="2840188"/>
    <lineage>
        <taxon>Bacteria</taxon>
        <taxon>Pseudomonadati</taxon>
        <taxon>Pseudomonadota</taxon>
        <taxon>Alphaproteobacteria</taxon>
        <taxon>Hyphomicrobiales</taxon>
        <taxon>Ancalomicrobiaceae</taxon>
        <taxon>Prosthecodimorpha</taxon>
    </lineage>
</organism>
<evidence type="ECO:0000313" key="14">
    <source>
        <dbReference type="Proteomes" id="UP000766595"/>
    </source>
</evidence>
<dbReference type="PROSITE" id="PS50885">
    <property type="entry name" value="HAMP"/>
    <property type="match status" value="1"/>
</dbReference>
<dbReference type="InterPro" id="IPR036890">
    <property type="entry name" value="HATPase_C_sf"/>
</dbReference>
<evidence type="ECO:0000256" key="3">
    <source>
        <dbReference type="ARBA" id="ARBA00012438"/>
    </source>
</evidence>
<dbReference type="RefSeq" id="WP_261969713.1">
    <property type="nucleotide sequence ID" value="NZ_JAHHZF010000008.1"/>
</dbReference>
<dbReference type="CDD" id="cd00082">
    <property type="entry name" value="HisKA"/>
    <property type="match status" value="1"/>
</dbReference>
<evidence type="ECO:0000256" key="10">
    <source>
        <dbReference type="SAM" id="Phobius"/>
    </source>
</evidence>
<dbReference type="SMART" id="SM00387">
    <property type="entry name" value="HATPase_c"/>
    <property type="match status" value="1"/>
</dbReference>
<feature type="transmembrane region" description="Helical" evidence="10">
    <location>
        <begin position="21"/>
        <end position="46"/>
    </location>
</feature>
<keyword evidence="7 13" id="KW-0418">Kinase</keyword>
<dbReference type="InterPro" id="IPR036097">
    <property type="entry name" value="HisK_dim/P_sf"/>
</dbReference>
<dbReference type="EC" id="2.7.13.3" evidence="3"/>
<comment type="caution">
    <text evidence="13">The sequence shown here is derived from an EMBL/GenBank/DDBJ whole genome shotgun (WGS) entry which is preliminary data.</text>
</comment>
<dbReference type="InterPro" id="IPR003660">
    <property type="entry name" value="HAMP_dom"/>
</dbReference>
<dbReference type="InterPro" id="IPR050428">
    <property type="entry name" value="TCS_sensor_his_kinase"/>
</dbReference>
<dbReference type="Gene3D" id="1.10.287.130">
    <property type="match status" value="1"/>
</dbReference>
<evidence type="ECO:0000256" key="9">
    <source>
        <dbReference type="ARBA" id="ARBA00023012"/>
    </source>
</evidence>
<dbReference type="Proteomes" id="UP000766595">
    <property type="component" value="Unassembled WGS sequence"/>
</dbReference>
<sequence>MGGAETAGQKRSSGWRSSVRLRLMVLAAITVAATLTVAGILLVVAFERHLERRLGLELDTRWTQLAAALTIDGTGAARLSHDPGDPRYDQPYSGIYYEIGSPGRGEVRSRSLWDAELGQTAIDAAVAAGEPIEVDGPNGSVLYLLSKPVSVAHASGERSYTISVAIDHVEIETLASEFAADVRNALIAIALVLLAGTWAQISLGLGPLATLRRELDQIRRGSKERMEGTFPDEVGPLVSDLNGLLDRQDDLIRKARERAGTLAHGLKTPLTIIQAEARRLQRSGAIEAAKTLRDQVAAMNGHVERELSRARLQGKAVAAGHATAVADTVGRIVALERRMPRGGELDWIMEVDSRLRVRMDADDFGEVLGNLLDNARKWADGTVRVSATETDGTVSLSVDDDGPGIPADMRLAMMERGTKAGARVEGSGLGLAIVSDVLEAYETGLHLETAPSGGLRARFEIEGCAAATPSTEAAAPVREPVAIRPAAE</sequence>
<feature type="domain" description="HAMP" evidence="12">
    <location>
        <begin position="202"/>
        <end position="253"/>
    </location>
</feature>
<keyword evidence="10" id="KW-0472">Membrane</keyword>
<dbReference type="PANTHER" id="PTHR45436">
    <property type="entry name" value="SENSOR HISTIDINE KINASE YKOH"/>
    <property type="match status" value="1"/>
</dbReference>
<dbReference type="SUPFAM" id="SSF47384">
    <property type="entry name" value="Homodimeric domain of signal transducing histidine kinase"/>
    <property type="match status" value="1"/>
</dbReference>
<keyword evidence="9" id="KW-0902">Two-component regulatory system</keyword>
<feature type="domain" description="Histidine kinase" evidence="11">
    <location>
        <begin position="261"/>
        <end position="465"/>
    </location>
</feature>
<evidence type="ECO:0000256" key="4">
    <source>
        <dbReference type="ARBA" id="ARBA00022553"/>
    </source>
</evidence>
<gene>
    <name evidence="13" type="ORF">KL771_16875</name>
</gene>
<reference evidence="13 14" key="1">
    <citation type="submission" date="2021-06" db="EMBL/GenBank/DDBJ databases">
        <authorList>
            <person name="Grouzdev D.S."/>
            <person name="Koziaeva V."/>
        </authorList>
    </citation>
    <scope>NUCLEOTIDE SEQUENCE [LARGE SCALE GENOMIC DNA]</scope>
    <source>
        <strain evidence="13 14">22</strain>
    </source>
</reference>
<evidence type="ECO:0000259" key="11">
    <source>
        <dbReference type="PROSITE" id="PS50109"/>
    </source>
</evidence>
<dbReference type="GO" id="GO:0000155">
    <property type="term" value="F:phosphorelay sensor kinase activity"/>
    <property type="evidence" value="ECO:0007669"/>
    <property type="project" value="InterPro"/>
</dbReference>
<evidence type="ECO:0000256" key="5">
    <source>
        <dbReference type="ARBA" id="ARBA00022679"/>
    </source>
</evidence>
<evidence type="ECO:0000259" key="12">
    <source>
        <dbReference type="PROSITE" id="PS50885"/>
    </source>
</evidence>
<dbReference type="Pfam" id="PF02518">
    <property type="entry name" value="HATPase_c"/>
    <property type="match status" value="1"/>
</dbReference>